<reference evidence="7" key="1">
    <citation type="submission" date="2023-10" db="EMBL/GenBank/DDBJ databases">
        <authorList>
            <person name="Noh H."/>
        </authorList>
    </citation>
    <scope>NUCLEOTIDE SEQUENCE</scope>
    <source>
        <strain evidence="7">DUCC4014</strain>
    </source>
</reference>
<feature type="region of interest" description="Disordered" evidence="5">
    <location>
        <begin position="132"/>
        <end position="170"/>
    </location>
</feature>
<feature type="compositionally biased region" description="Acidic residues" evidence="5">
    <location>
        <begin position="492"/>
        <end position="510"/>
    </location>
</feature>
<feature type="compositionally biased region" description="Low complexity" evidence="5">
    <location>
        <begin position="83"/>
        <end position="103"/>
    </location>
</feature>
<feature type="region of interest" description="Disordered" evidence="5">
    <location>
        <begin position="488"/>
        <end position="523"/>
    </location>
</feature>
<evidence type="ECO:0000256" key="5">
    <source>
        <dbReference type="SAM" id="MobiDB-lite"/>
    </source>
</evidence>
<organism evidence="7 8">
    <name type="scientific">Vanrija pseudolonga</name>
    <dbReference type="NCBI Taxonomy" id="143232"/>
    <lineage>
        <taxon>Eukaryota</taxon>
        <taxon>Fungi</taxon>
        <taxon>Dikarya</taxon>
        <taxon>Basidiomycota</taxon>
        <taxon>Agaricomycotina</taxon>
        <taxon>Tremellomycetes</taxon>
        <taxon>Trichosporonales</taxon>
        <taxon>Trichosporonaceae</taxon>
        <taxon>Vanrija</taxon>
    </lineage>
</organism>
<dbReference type="GO" id="GO:0006511">
    <property type="term" value="P:ubiquitin-dependent protein catabolic process"/>
    <property type="evidence" value="ECO:0007669"/>
    <property type="project" value="TreeGrafter"/>
</dbReference>
<dbReference type="GeneID" id="87808695"/>
<dbReference type="Proteomes" id="UP000827549">
    <property type="component" value="Chromosome 4"/>
</dbReference>
<evidence type="ECO:0000259" key="6">
    <source>
        <dbReference type="PROSITE" id="PS50089"/>
    </source>
</evidence>
<dbReference type="Pfam" id="PF13445">
    <property type="entry name" value="zf-RING_UBOX"/>
    <property type="match status" value="1"/>
</dbReference>
<dbReference type="PANTHER" id="PTHR47094:SF1">
    <property type="entry name" value="RING-TYPE E3 UBIQUITIN TRANSFERASE"/>
    <property type="match status" value="1"/>
</dbReference>
<dbReference type="SUPFAM" id="SSF57850">
    <property type="entry name" value="RING/U-box"/>
    <property type="match status" value="1"/>
</dbReference>
<dbReference type="GO" id="GO:0008270">
    <property type="term" value="F:zinc ion binding"/>
    <property type="evidence" value="ECO:0007669"/>
    <property type="project" value="UniProtKB-KW"/>
</dbReference>
<keyword evidence="1" id="KW-0479">Metal-binding</keyword>
<dbReference type="RefSeq" id="XP_062627986.1">
    <property type="nucleotide sequence ID" value="XM_062772002.1"/>
</dbReference>
<dbReference type="EMBL" id="CP086717">
    <property type="protein sequence ID" value="WOO81954.1"/>
    <property type="molecule type" value="Genomic_DNA"/>
</dbReference>
<feature type="region of interest" description="Disordered" evidence="5">
    <location>
        <begin position="621"/>
        <end position="652"/>
    </location>
</feature>
<dbReference type="GO" id="GO:0140082">
    <property type="term" value="F:SUMO-ubiquitin ligase activity"/>
    <property type="evidence" value="ECO:0007669"/>
    <property type="project" value="TreeGrafter"/>
</dbReference>
<feature type="compositionally biased region" description="Low complexity" evidence="5">
    <location>
        <begin position="621"/>
        <end position="633"/>
    </location>
</feature>
<accession>A0AAF0YDR9</accession>
<proteinExistence type="predicted"/>
<feature type="domain" description="RING-type" evidence="6">
    <location>
        <begin position="258"/>
        <end position="317"/>
    </location>
</feature>
<evidence type="ECO:0000256" key="4">
    <source>
        <dbReference type="PROSITE-ProRule" id="PRU00175"/>
    </source>
</evidence>
<dbReference type="SMART" id="SM00184">
    <property type="entry name" value="RING"/>
    <property type="match status" value="1"/>
</dbReference>
<protein>
    <submittedName>
        <fullName evidence="7">Purtative RING finger protein</fullName>
    </submittedName>
</protein>
<evidence type="ECO:0000256" key="3">
    <source>
        <dbReference type="ARBA" id="ARBA00022833"/>
    </source>
</evidence>
<feature type="compositionally biased region" description="Polar residues" evidence="5">
    <location>
        <begin position="136"/>
        <end position="147"/>
    </location>
</feature>
<dbReference type="GO" id="GO:0033768">
    <property type="term" value="C:SUMO-targeted ubiquitin ligase complex"/>
    <property type="evidence" value="ECO:0007669"/>
    <property type="project" value="TreeGrafter"/>
</dbReference>
<dbReference type="InterPro" id="IPR001841">
    <property type="entry name" value="Znf_RING"/>
</dbReference>
<feature type="compositionally biased region" description="Polar residues" evidence="5">
    <location>
        <begin position="514"/>
        <end position="523"/>
    </location>
</feature>
<feature type="region of interest" description="Disordered" evidence="5">
    <location>
        <begin position="1"/>
        <end position="117"/>
    </location>
</feature>
<dbReference type="GO" id="GO:0061630">
    <property type="term" value="F:ubiquitin protein ligase activity"/>
    <property type="evidence" value="ECO:0007669"/>
    <property type="project" value="InterPro"/>
</dbReference>
<evidence type="ECO:0000256" key="2">
    <source>
        <dbReference type="ARBA" id="ARBA00022771"/>
    </source>
</evidence>
<name>A0AAF0YDR9_9TREE</name>
<gene>
    <name evidence="7" type="primary">SPCC548.05c</name>
    <name evidence="7" type="ORF">LOC62_04G005466</name>
</gene>
<evidence type="ECO:0000313" key="8">
    <source>
        <dbReference type="Proteomes" id="UP000827549"/>
    </source>
</evidence>
<dbReference type="InterPro" id="IPR049627">
    <property type="entry name" value="SLX8"/>
</dbReference>
<dbReference type="Gene3D" id="3.30.40.10">
    <property type="entry name" value="Zinc/RING finger domain, C3HC4 (zinc finger)"/>
    <property type="match status" value="1"/>
</dbReference>
<keyword evidence="3" id="KW-0862">Zinc</keyword>
<sequence length="652" mass="69877">MPKTPKRKNRTDSQASSTGATAHPYQRIKEEAKAPAPPPSSASTHPKMPNPAAPSSAKSDGTRKEKRERRRRERASVGGGEEAAPAPAPATAPAAPAHSAPSSQEERTKKVKKAKMSSVEAVGDIYARLASGGSVAASQAPTSSPAKPSTDDAYARAHPYAHPNNAKDKRMRQEIRDLEAKVQKAEGIVMQTQQEMAAKLAELGNQLREKEAALAANQAALDDKTRELDAQKDELNTKTTLLSDRDRHADALRETLACTVCFETLDDPHVLTCGHAACKRCLLQWFRSPNAYRGSDIEDVQPDTKLTYRTKLCHLCRAPVFTRPIRMFVMQHVLEAVGFVDSVGPTNSPDLITADDNPWKNIFPPDPVSYAIPDEDDGVNRCPGCGHEIAEGECSQCNERFSRHGSESDFDSDDDSLGSVMDGSDLDDDDALLEAAAQVLGQTGAPGGDAAAPGVAAARALAADREWSPATLANWEAQMRIAGALAVHTDTDGSDSESVTDDDGSDDDGSESSFGTNASSQHGHGTYCECNACMDESDDDEPVAAAPPASRGRSRRYDTPNSVLADSDGDEYYEASFIDDSEGEHDEIGDSEDEVDDVAEPDEPTIDELRARRANRYAANDAPVAPAAAAAAPITNSRRRRARVIDISDDDE</sequence>
<evidence type="ECO:0000313" key="7">
    <source>
        <dbReference type="EMBL" id="WOO81954.1"/>
    </source>
</evidence>
<dbReference type="PROSITE" id="PS50089">
    <property type="entry name" value="ZF_RING_2"/>
    <property type="match status" value="1"/>
</dbReference>
<evidence type="ECO:0000256" key="1">
    <source>
        <dbReference type="ARBA" id="ARBA00022723"/>
    </source>
</evidence>
<keyword evidence="2 4" id="KW-0863">Zinc-finger</keyword>
<feature type="region of interest" description="Disordered" evidence="5">
    <location>
        <begin position="536"/>
        <end position="602"/>
    </location>
</feature>
<keyword evidence="8" id="KW-1185">Reference proteome</keyword>
<dbReference type="InterPro" id="IPR013083">
    <property type="entry name" value="Znf_RING/FYVE/PHD"/>
</dbReference>
<dbReference type="InterPro" id="IPR027370">
    <property type="entry name" value="Znf-RING_euk"/>
</dbReference>
<feature type="compositionally biased region" description="Acidic residues" evidence="5">
    <location>
        <begin position="567"/>
        <end position="602"/>
    </location>
</feature>
<dbReference type="PANTHER" id="PTHR47094">
    <property type="entry name" value="ELFLESS, ISOFORM B"/>
    <property type="match status" value="1"/>
</dbReference>
<feature type="region of interest" description="Disordered" evidence="5">
    <location>
        <begin position="401"/>
        <end position="427"/>
    </location>
</feature>
<dbReference type="GO" id="GO:0032183">
    <property type="term" value="F:SUMO binding"/>
    <property type="evidence" value="ECO:0007669"/>
    <property type="project" value="TreeGrafter"/>
</dbReference>
<dbReference type="AlphaFoldDB" id="A0AAF0YDR9"/>